<dbReference type="AlphaFoldDB" id="A0A4V4U8H1"/>
<name>A0A4V4U8H1_9SPHN</name>
<dbReference type="InterPro" id="IPR045500">
    <property type="entry name" value="DUF6491"/>
</dbReference>
<evidence type="ECO:0000313" key="3">
    <source>
        <dbReference type="Proteomes" id="UP000309389"/>
    </source>
</evidence>
<dbReference type="Pfam" id="PF20101">
    <property type="entry name" value="DUF6491"/>
    <property type="match status" value="1"/>
</dbReference>
<organism evidence="2 3">
    <name type="scientific">Alteraurantiacibacter aquimixticola</name>
    <dbReference type="NCBI Taxonomy" id="2489173"/>
    <lineage>
        <taxon>Bacteria</taxon>
        <taxon>Pseudomonadati</taxon>
        <taxon>Pseudomonadota</taxon>
        <taxon>Alphaproteobacteria</taxon>
        <taxon>Sphingomonadales</taxon>
        <taxon>Erythrobacteraceae</taxon>
        <taxon>Alteraurantiacibacter</taxon>
    </lineage>
</organism>
<dbReference type="EMBL" id="SSHH01000003">
    <property type="protein sequence ID" value="TIX49750.1"/>
    <property type="molecule type" value="Genomic_DNA"/>
</dbReference>
<comment type="caution">
    <text evidence="2">The sequence shown here is derived from an EMBL/GenBank/DDBJ whole genome shotgun (WGS) entry which is preliminary data.</text>
</comment>
<keyword evidence="1" id="KW-0732">Signal</keyword>
<reference evidence="2 3" key="1">
    <citation type="submission" date="2019-04" db="EMBL/GenBank/DDBJ databases">
        <title>Altererythrobacter aquimixticola sp. nov., isolated from sediment of junction between the ocean and a freshwater spring.</title>
        <authorList>
            <person name="Yoon J.-H."/>
        </authorList>
    </citation>
    <scope>NUCLEOTIDE SEQUENCE [LARGE SCALE GENOMIC DNA]</scope>
    <source>
        <strain evidence="2 3">SSKS-13</strain>
    </source>
</reference>
<keyword evidence="3" id="KW-1185">Reference proteome</keyword>
<dbReference type="Proteomes" id="UP000309389">
    <property type="component" value="Unassembled WGS sequence"/>
</dbReference>
<gene>
    <name evidence="2" type="ORF">E5222_13135</name>
</gene>
<evidence type="ECO:0008006" key="4">
    <source>
        <dbReference type="Google" id="ProtNLM"/>
    </source>
</evidence>
<accession>A0A4V4U8H1</accession>
<dbReference type="RefSeq" id="WP_136694227.1">
    <property type="nucleotide sequence ID" value="NZ_SSHH01000003.1"/>
</dbReference>
<feature type="chain" id="PRO_5020695038" description="Lipoprotein" evidence="1">
    <location>
        <begin position="21"/>
        <end position="136"/>
    </location>
</feature>
<evidence type="ECO:0000313" key="2">
    <source>
        <dbReference type="EMBL" id="TIX49750.1"/>
    </source>
</evidence>
<evidence type="ECO:0000256" key="1">
    <source>
        <dbReference type="SAM" id="SignalP"/>
    </source>
</evidence>
<dbReference type="OrthoDB" id="6400990at2"/>
<feature type="signal peptide" evidence="1">
    <location>
        <begin position="1"/>
        <end position="20"/>
    </location>
</feature>
<protein>
    <recommendedName>
        <fullName evidence="4">Lipoprotein</fullName>
    </recommendedName>
</protein>
<dbReference type="PROSITE" id="PS51257">
    <property type="entry name" value="PROKAR_LIPOPROTEIN"/>
    <property type="match status" value="1"/>
</dbReference>
<proteinExistence type="predicted"/>
<sequence length="136" mass="14655">MIAKKIPALAAMAMLATACAQTDAEPRTIAGVDTERQCFFTNTISGYTSAPDGPDGEERLIVTTGPSDDWLFEVVGPCNDLDFAHRIAFDLRGRSTLCTGQTETLLVPSSIPSSRVERCTVRMLGKVLEEDEATAE</sequence>